<dbReference type="Gene3D" id="3.40.50.10330">
    <property type="entry name" value="Probable inorganic polyphosphate/atp-NAD kinase, domain 1"/>
    <property type="match status" value="1"/>
</dbReference>
<dbReference type="AlphaFoldDB" id="A0A1X7LIG6"/>
<dbReference type="SUPFAM" id="SSF111331">
    <property type="entry name" value="NAD kinase/diacylglycerol kinase-like"/>
    <property type="match status" value="1"/>
</dbReference>
<dbReference type="GO" id="GO:0003951">
    <property type="term" value="F:NAD+ kinase activity"/>
    <property type="evidence" value="ECO:0007669"/>
    <property type="project" value="InterPro"/>
</dbReference>
<gene>
    <name evidence="1" type="ORF">SAMN06265784_106185</name>
</gene>
<reference evidence="2" key="1">
    <citation type="submission" date="2017-04" db="EMBL/GenBank/DDBJ databases">
        <authorList>
            <person name="Varghese N."/>
            <person name="Submissions S."/>
        </authorList>
    </citation>
    <scope>NUCLEOTIDE SEQUENCE [LARGE SCALE GENOMIC DNA]</scope>
    <source>
        <strain evidence="2">LMG 29540</strain>
    </source>
</reference>
<dbReference type="PANTHER" id="PTHR40697">
    <property type="entry name" value="ACETOIN CATABOLISM PROTEIN X"/>
    <property type="match status" value="1"/>
</dbReference>
<dbReference type="STRING" id="1515439.SAMN06265784_106185"/>
<dbReference type="InterPro" id="IPR039065">
    <property type="entry name" value="AcoX-like"/>
</dbReference>
<dbReference type="GO" id="GO:0051287">
    <property type="term" value="F:NAD binding"/>
    <property type="evidence" value="ECO:0007669"/>
    <property type="project" value="UniProtKB-ARBA"/>
</dbReference>
<dbReference type="InterPro" id="IPR016064">
    <property type="entry name" value="NAD/diacylglycerol_kinase_sf"/>
</dbReference>
<keyword evidence="1" id="KW-0418">Kinase</keyword>
<dbReference type="EMBL" id="FXAT01000006">
    <property type="protein sequence ID" value="SMG53585.1"/>
    <property type="molecule type" value="Genomic_DNA"/>
</dbReference>
<keyword evidence="2" id="KW-1185">Reference proteome</keyword>
<dbReference type="GO" id="GO:0005524">
    <property type="term" value="F:ATP binding"/>
    <property type="evidence" value="ECO:0007669"/>
    <property type="project" value="UniProtKB-ARBA"/>
</dbReference>
<evidence type="ECO:0000313" key="2">
    <source>
        <dbReference type="Proteomes" id="UP000193228"/>
    </source>
</evidence>
<dbReference type="Proteomes" id="UP000193228">
    <property type="component" value="Unassembled WGS sequence"/>
</dbReference>
<proteinExistence type="predicted"/>
<keyword evidence="1" id="KW-0808">Transferase</keyword>
<accession>A0A1X7LIG6</accession>
<dbReference type="GO" id="GO:0006741">
    <property type="term" value="P:NADP+ biosynthetic process"/>
    <property type="evidence" value="ECO:0007669"/>
    <property type="project" value="InterPro"/>
</dbReference>
<dbReference type="OrthoDB" id="4292700at2"/>
<dbReference type="RefSeq" id="WP_085486118.1">
    <property type="nucleotide sequence ID" value="NZ_FXAT01000006.1"/>
</dbReference>
<dbReference type="InterPro" id="IPR017438">
    <property type="entry name" value="ATP-NAD_kinase_N"/>
</dbReference>
<organism evidence="1 2">
    <name type="scientific">Paraburkholderia susongensis</name>
    <dbReference type="NCBI Taxonomy" id="1515439"/>
    <lineage>
        <taxon>Bacteria</taxon>
        <taxon>Pseudomonadati</taxon>
        <taxon>Pseudomonadota</taxon>
        <taxon>Betaproteobacteria</taxon>
        <taxon>Burkholderiales</taxon>
        <taxon>Burkholderiaceae</taxon>
        <taxon>Paraburkholderia</taxon>
    </lineage>
</organism>
<dbReference type="InterPro" id="IPR002504">
    <property type="entry name" value="NADK"/>
</dbReference>
<protein>
    <submittedName>
        <fullName evidence="1">Predicted polyphosphate-or ATP-dependent NAD kinase</fullName>
    </submittedName>
</protein>
<dbReference type="Pfam" id="PF01513">
    <property type="entry name" value="NAD_kinase"/>
    <property type="match status" value="1"/>
</dbReference>
<dbReference type="PIRSF" id="PIRSF018567">
    <property type="entry name" value="AcoX"/>
    <property type="match status" value="1"/>
</dbReference>
<dbReference type="PANTHER" id="PTHR40697:SF3">
    <property type="entry name" value="ACETOIN CATABOLISM PROTEIN X"/>
    <property type="match status" value="1"/>
</dbReference>
<dbReference type="InterPro" id="IPR011391">
    <property type="entry name" value="AcoX_kinase"/>
</dbReference>
<sequence>MREPFPVRPPLVGIIANPISARDIRRVIANANSLQLADRVNIVLRLLAALTAGGVDRVLMMPDREGLRVMLHRHLSRAQGPDAALAAVDYLDMPVTGSVDDTLRAAHMMREAGVAAIVVLGGDGTHRAVVRECGEVPIVGISTGTNNAFPEMREPTITGLATGLFASGRIPASHALASNKRLDVTIREPNGAVRRDIALVDAVISREQYIGARAVWKTDTLAAVYVSYASPQAIGLSAIAGLLEPVDRFEPGGLAIELGSPGHCAFELTAPIAPGLMRPVPIACWQRLEHAVPRRVQQHTGIVALDGERELAFGQHDEVFVTLYENAFLSIDVAACMRYAADAQLMRSGAGTRLPVPGFCTSTTTQT</sequence>
<name>A0A1X7LIG6_9BURK</name>
<evidence type="ECO:0000313" key="1">
    <source>
        <dbReference type="EMBL" id="SMG53585.1"/>
    </source>
</evidence>